<protein>
    <recommendedName>
        <fullName evidence="3">Aspartyl protease</fullName>
    </recommendedName>
</protein>
<evidence type="ECO:0000313" key="1">
    <source>
        <dbReference type="EMBL" id="VVD70669.1"/>
    </source>
</evidence>
<dbReference type="InterPro" id="IPR021109">
    <property type="entry name" value="Peptidase_aspartic_dom_sf"/>
</dbReference>
<sequence>MQGKLLVSSFLPRIFRHGALALSCLWPFAHDANAGTCSAPWPNVQPMLESAIRYSDDVKKSDPYITLTTRGQPVKMLLDTGSNVHVIWDKRLLGGDRGVTTDESPAADATSGEVEEDETLHAIASSTLAQRTVLDLVDAQGRRVTQSFYVIDETPLMADGFSGIISPQYLAQEKVSVIDFKHDCFFVSERFDPVASGKFVMSAGRSLPNPHRVMAIPIGVLGARVPVVVDSGASGTTLLGRVIEHSPAGMRLPMSIDLLGNAIASDERARLVDLTINGETVMRHPVTPALALRDKGIVSLGSIGMDILKGRVLFHDDDRHRFVFLEGVPARGVSG</sequence>
<dbReference type="SUPFAM" id="SSF50630">
    <property type="entry name" value="Acid proteases"/>
    <property type="match status" value="1"/>
</dbReference>
<organism evidence="1 2">
    <name type="scientific">Pandoraea iniqua</name>
    <dbReference type="NCBI Taxonomy" id="2508288"/>
    <lineage>
        <taxon>Bacteria</taxon>
        <taxon>Pseudomonadati</taxon>
        <taxon>Pseudomonadota</taxon>
        <taxon>Betaproteobacteria</taxon>
        <taxon>Burkholderiales</taxon>
        <taxon>Burkholderiaceae</taxon>
        <taxon>Pandoraea</taxon>
    </lineage>
</organism>
<gene>
    <name evidence="1" type="ORF">PIN31115_00580</name>
</gene>
<reference evidence="1 2" key="1">
    <citation type="submission" date="2019-08" db="EMBL/GenBank/DDBJ databases">
        <authorList>
            <person name="Peeters C."/>
        </authorList>
    </citation>
    <scope>NUCLEOTIDE SEQUENCE [LARGE SCALE GENOMIC DNA]</scope>
    <source>
        <strain evidence="1 2">LMG 31115</strain>
    </source>
</reference>
<name>A0A5E4S9G2_9BURK</name>
<dbReference type="EMBL" id="CABPSI010000001">
    <property type="protein sequence ID" value="VVD70669.1"/>
    <property type="molecule type" value="Genomic_DNA"/>
</dbReference>
<dbReference type="RefSeq" id="WP_150682792.1">
    <property type="nucleotide sequence ID" value="NZ_CABPSI010000001.1"/>
</dbReference>
<evidence type="ECO:0000313" key="2">
    <source>
        <dbReference type="Proteomes" id="UP000333828"/>
    </source>
</evidence>
<keyword evidence="2" id="KW-1185">Reference proteome</keyword>
<dbReference type="Gene3D" id="2.40.70.10">
    <property type="entry name" value="Acid Proteases"/>
    <property type="match status" value="1"/>
</dbReference>
<dbReference type="AlphaFoldDB" id="A0A5E4S9G2"/>
<dbReference type="Proteomes" id="UP000333828">
    <property type="component" value="Unassembled WGS sequence"/>
</dbReference>
<accession>A0A5E4S9G2</accession>
<evidence type="ECO:0008006" key="3">
    <source>
        <dbReference type="Google" id="ProtNLM"/>
    </source>
</evidence>
<proteinExistence type="predicted"/>